<evidence type="ECO:0000313" key="3">
    <source>
        <dbReference type="Proteomes" id="UP000030539"/>
    </source>
</evidence>
<dbReference type="RefSeq" id="WP_039174273.1">
    <property type="nucleotide sequence ID" value="NZ_JPXX01000029.1"/>
</dbReference>
<organism evidence="2 3">
    <name type="scientific">Gallibacterium genomosp. 1</name>
    <dbReference type="NCBI Taxonomy" id="155515"/>
    <lineage>
        <taxon>Bacteria</taxon>
        <taxon>Pseudomonadati</taxon>
        <taxon>Pseudomonadota</taxon>
        <taxon>Gammaproteobacteria</taxon>
        <taxon>Pasteurellales</taxon>
        <taxon>Pasteurellaceae</taxon>
        <taxon>Gallibacterium</taxon>
    </lineage>
</organism>
<sequence>MFKRYFTFEKVMSALFLTFSVLSVPFFIMNFKVGIICFLDAILFLFWIVWYEVRNLKDWGRQNVEQLVQSAEATARAAYKLKNTQAENYLLMVKR</sequence>
<protein>
    <submittedName>
        <fullName evidence="2">Uncharacterized protein</fullName>
    </submittedName>
</protein>
<evidence type="ECO:0000313" key="2">
    <source>
        <dbReference type="EMBL" id="KGQ36471.1"/>
    </source>
</evidence>
<proteinExistence type="predicted"/>
<comment type="caution">
    <text evidence="2">The sequence shown here is derived from an EMBL/GenBank/DDBJ whole genome shotgun (WGS) entry which is preliminary data.</text>
</comment>
<name>A0A0A2XVM6_9PAST</name>
<gene>
    <name evidence="2" type="ORF">JP36_10075</name>
</gene>
<reference evidence="2 3" key="1">
    <citation type="submission" date="2014-08" db="EMBL/GenBank/DDBJ databases">
        <title>Chaperone-usher fimbriae in a diverse selection of Gallibacterium genomes.</title>
        <authorList>
            <person name="Kudirkiene E."/>
            <person name="Bager R.J."/>
            <person name="Johnson T.J."/>
            <person name="Bojesen A.M."/>
        </authorList>
    </citation>
    <scope>NUCLEOTIDE SEQUENCE [LARGE SCALE GENOMIC DNA]</scope>
    <source>
        <strain evidence="2 3">CCM5974</strain>
    </source>
</reference>
<dbReference type="EMBL" id="JPXX01000029">
    <property type="protein sequence ID" value="KGQ36471.1"/>
    <property type="molecule type" value="Genomic_DNA"/>
</dbReference>
<dbReference type="AlphaFoldDB" id="A0A0A2XVM6"/>
<dbReference type="STRING" id="155515.JP36_10075"/>
<evidence type="ECO:0000256" key="1">
    <source>
        <dbReference type="SAM" id="Phobius"/>
    </source>
</evidence>
<keyword evidence="1" id="KW-0472">Membrane</keyword>
<keyword evidence="1" id="KW-1133">Transmembrane helix</keyword>
<accession>A0A0A2XVM6</accession>
<dbReference type="Proteomes" id="UP000030539">
    <property type="component" value="Unassembled WGS sequence"/>
</dbReference>
<feature type="transmembrane region" description="Helical" evidence="1">
    <location>
        <begin position="33"/>
        <end position="53"/>
    </location>
</feature>
<keyword evidence="1" id="KW-0812">Transmembrane</keyword>